<evidence type="ECO:0000256" key="3">
    <source>
        <dbReference type="ARBA" id="ARBA00022771"/>
    </source>
</evidence>
<evidence type="ECO:0000313" key="11">
    <source>
        <dbReference type="EMBL" id="VDP88164.1"/>
    </source>
</evidence>
<evidence type="ECO:0000256" key="2">
    <source>
        <dbReference type="ARBA" id="ARBA00022737"/>
    </source>
</evidence>
<dbReference type="SUPFAM" id="SSF57667">
    <property type="entry name" value="beta-beta-alpha zinc fingers"/>
    <property type="match status" value="3"/>
</dbReference>
<feature type="domain" description="C2H2-type" evidence="10">
    <location>
        <begin position="121"/>
        <end position="148"/>
    </location>
</feature>
<evidence type="ECO:0000259" key="10">
    <source>
        <dbReference type="PROSITE" id="PS50157"/>
    </source>
</evidence>
<dbReference type="SMART" id="SM00355">
    <property type="entry name" value="ZnF_C2H2"/>
    <property type="match status" value="5"/>
</dbReference>
<keyword evidence="3 8" id="KW-0863">Zinc-finger</keyword>
<feature type="compositionally biased region" description="Polar residues" evidence="9">
    <location>
        <begin position="182"/>
        <end position="210"/>
    </location>
</feature>
<dbReference type="GO" id="GO:0000981">
    <property type="term" value="F:DNA-binding transcription factor activity, RNA polymerase II-specific"/>
    <property type="evidence" value="ECO:0007669"/>
    <property type="project" value="TreeGrafter"/>
</dbReference>
<feature type="domain" description="C2H2-type" evidence="10">
    <location>
        <begin position="37"/>
        <end position="64"/>
    </location>
</feature>
<dbReference type="PROSITE" id="PS50157">
    <property type="entry name" value="ZINC_FINGER_C2H2_2"/>
    <property type="match status" value="5"/>
</dbReference>
<dbReference type="FunFam" id="3.30.160.60:FF:000446">
    <property type="entry name" value="Zinc finger protein"/>
    <property type="match status" value="1"/>
</dbReference>
<proteinExistence type="predicted"/>
<dbReference type="Pfam" id="PF13912">
    <property type="entry name" value="zf-C2H2_6"/>
    <property type="match status" value="1"/>
</dbReference>
<dbReference type="InterPro" id="IPR036236">
    <property type="entry name" value="Znf_C2H2_sf"/>
</dbReference>
<reference evidence="13" key="1">
    <citation type="submission" date="2016-06" db="UniProtKB">
        <authorList>
            <consortium name="WormBaseParasite"/>
        </authorList>
    </citation>
    <scope>IDENTIFICATION</scope>
</reference>
<evidence type="ECO:0000256" key="8">
    <source>
        <dbReference type="PROSITE-ProRule" id="PRU00042"/>
    </source>
</evidence>
<dbReference type="GO" id="GO:0000978">
    <property type="term" value="F:RNA polymerase II cis-regulatory region sequence-specific DNA binding"/>
    <property type="evidence" value="ECO:0007669"/>
    <property type="project" value="TreeGrafter"/>
</dbReference>
<dbReference type="PANTHER" id="PTHR24388:SF53">
    <property type="entry name" value="CHORION TRANSCRIPTION FACTOR CF2-RELATED"/>
    <property type="match status" value="1"/>
</dbReference>
<dbReference type="AlphaFoldDB" id="A0A183AW49"/>
<dbReference type="WBParaSite" id="ECPE_0001121901-mRNA-1">
    <property type="protein sequence ID" value="ECPE_0001121901-mRNA-1"/>
    <property type="gene ID" value="ECPE_0001121901"/>
</dbReference>
<gene>
    <name evidence="11" type="ORF">ECPE_LOCUS11184</name>
</gene>
<evidence type="ECO:0000256" key="7">
    <source>
        <dbReference type="ARBA" id="ARBA00023242"/>
    </source>
</evidence>
<evidence type="ECO:0000256" key="1">
    <source>
        <dbReference type="ARBA" id="ARBA00022723"/>
    </source>
</evidence>
<keyword evidence="12" id="KW-1185">Reference proteome</keyword>
<dbReference type="Proteomes" id="UP000272942">
    <property type="component" value="Unassembled WGS sequence"/>
</dbReference>
<feature type="domain" description="C2H2-type" evidence="10">
    <location>
        <begin position="93"/>
        <end position="120"/>
    </location>
</feature>
<reference evidence="11 12" key="2">
    <citation type="submission" date="2018-11" db="EMBL/GenBank/DDBJ databases">
        <authorList>
            <consortium name="Pathogen Informatics"/>
        </authorList>
    </citation>
    <scope>NUCLEOTIDE SEQUENCE [LARGE SCALE GENOMIC DNA]</scope>
    <source>
        <strain evidence="11 12">Egypt</strain>
    </source>
</reference>
<dbReference type="Gene3D" id="3.30.160.60">
    <property type="entry name" value="Classic Zinc Finger"/>
    <property type="match status" value="5"/>
</dbReference>
<dbReference type="GO" id="GO:0008270">
    <property type="term" value="F:zinc ion binding"/>
    <property type="evidence" value="ECO:0007669"/>
    <property type="project" value="UniProtKB-KW"/>
</dbReference>
<feature type="domain" description="C2H2-type" evidence="10">
    <location>
        <begin position="65"/>
        <end position="92"/>
    </location>
</feature>
<evidence type="ECO:0000256" key="4">
    <source>
        <dbReference type="ARBA" id="ARBA00022833"/>
    </source>
</evidence>
<evidence type="ECO:0000256" key="5">
    <source>
        <dbReference type="ARBA" id="ARBA00023015"/>
    </source>
</evidence>
<keyword evidence="5" id="KW-0805">Transcription regulation</keyword>
<keyword evidence="1" id="KW-0479">Metal-binding</keyword>
<dbReference type="FunFam" id="3.30.160.60:FF:000621">
    <property type="entry name" value="FLT3-interacting zinc finger 1"/>
    <property type="match status" value="1"/>
</dbReference>
<sequence length="477" mass="53203">MRRITGSGRLMSLDSSSVWTKDLKTTEAGRRRQRRMHQCEHCDKQFDRPSLLKRHTLTHTGERPFECRFCSKGFSTRSGVNTHERTHTGQRPYVCRICGRRFAAGSNLIFHKYTHSNTRRHQCSQCPKAFVTPGDLRKHEYTHNGQWPFRCSICDRGFATERNLKSHEVTHTEPSSDDGESRIQQTKQRTIETPASSLAESSPQPRNTFARSAGLGPRQDRIYSGSPKQTFTHSPRTYSDPSLAQTSPEPPSPGYHRPLMNQYRPLSGRVLNEPNHCSAFSAPTRKPRPLEPLPVANSSESAEFVWFYERYKAYYHYYISNMANQTQTQPTCIGLPGTTVSTMISSQSIAPISPPVSWSPAYNLTVSPTSTGLLYANQPAMLSSPLSAQAPLQGPSIGGFVTAHPGGFQPPIDREFSQCLHWNPLPQALLPSSNNNNMNNSITTNSSSVGNGGQITTENGALDYTLDTLSKSQQQRG</sequence>
<dbReference type="PANTHER" id="PTHR24388">
    <property type="entry name" value="ZINC FINGER PROTEIN"/>
    <property type="match status" value="1"/>
</dbReference>
<keyword evidence="6" id="KW-0804">Transcription</keyword>
<accession>A0A183AW49</accession>
<dbReference type="InterPro" id="IPR050527">
    <property type="entry name" value="Snail/Krueppel_Znf"/>
</dbReference>
<evidence type="ECO:0000313" key="12">
    <source>
        <dbReference type="Proteomes" id="UP000272942"/>
    </source>
</evidence>
<feature type="domain" description="C2H2-type" evidence="10">
    <location>
        <begin position="149"/>
        <end position="176"/>
    </location>
</feature>
<dbReference type="Pfam" id="PF00096">
    <property type="entry name" value="zf-C2H2"/>
    <property type="match status" value="4"/>
</dbReference>
<evidence type="ECO:0000256" key="6">
    <source>
        <dbReference type="ARBA" id="ARBA00023163"/>
    </source>
</evidence>
<evidence type="ECO:0000256" key="9">
    <source>
        <dbReference type="SAM" id="MobiDB-lite"/>
    </source>
</evidence>
<keyword evidence="4" id="KW-0862">Zinc</keyword>
<organism evidence="13">
    <name type="scientific">Echinostoma caproni</name>
    <dbReference type="NCBI Taxonomy" id="27848"/>
    <lineage>
        <taxon>Eukaryota</taxon>
        <taxon>Metazoa</taxon>
        <taxon>Spiralia</taxon>
        <taxon>Lophotrochozoa</taxon>
        <taxon>Platyhelminthes</taxon>
        <taxon>Trematoda</taxon>
        <taxon>Digenea</taxon>
        <taxon>Plagiorchiida</taxon>
        <taxon>Echinostomata</taxon>
        <taxon>Echinostomatoidea</taxon>
        <taxon>Echinostomatidae</taxon>
        <taxon>Echinostoma</taxon>
    </lineage>
</organism>
<keyword evidence="7" id="KW-0539">Nucleus</keyword>
<dbReference type="InterPro" id="IPR013087">
    <property type="entry name" value="Znf_C2H2_type"/>
</dbReference>
<feature type="compositionally biased region" description="Polar residues" evidence="9">
    <location>
        <begin position="226"/>
        <end position="247"/>
    </location>
</feature>
<dbReference type="FunFam" id="3.30.160.60:FF:000110">
    <property type="entry name" value="Zinc finger protein-like"/>
    <property type="match status" value="1"/>
</dbReference>
<dbReference type="PROSITE" id="PS00028">
    <property type="entry name" value="ZINC_FINGER_C2H2_1"/>
    <property type="match status" value="5"/>
</dbReference>
<dbReference type="OrthoDB" id="3437960at2759"/>
<keyword evidence="2" id="KW-0677">Repeat</keyword>
<evidence type="ECO:0000313" key="13">
    <source>
        <dbReference type="WBParaSite" id="ECPE_0001121901-mRNA-1"/>
    </source>
</evidence>
<protein>
    <submittedName>
        <fullName evidence="13">Zinc finger protein</fullName>
    </submittedName>
</protein>
<dbReference type="EMBL" id="UZAN01050351">
    <property type="protein sequence ID" value="VDP88164.1"/>
    <property type="molecule type" value="Genomic_DNA"/>
</dbReference>
<feature type="region of interest" description="Disordered" evidence="9">
    <location>
        <begin position="167"/>
        <end position="257"/>
    </location>
</feature>
<name>A0A183AW49_9TREM</name>